<dbReference type="InterPro" id="IPR000835">
    <property type="entry name" value="HTH_MarR-typ"/>
</dbReference>
<proteinExistence type="predicted"/>
<dbReference type="PROSITE" id="PS50995">
    <property type="entry name" value="HTH_MARR_2"/>
    <property type="match status" value="1"/>
</dbReference>
<dbReference type="PANTHER" id="PTHR35790">
    <property type="entry name" value="HTH-TYPE TRANSCRIPTIONAL REGULATOR PCHR"/>
    <property type="match status" value="1"/>
</dbReference>
<accession>A0A0N8GG30</accession>
<keyword evidence="1" id="KW-0805">Transcription regulation</keyword>
<dbReference type="PRINTS" id="PR00598">
    <property type="entry name" value="HTHMARR"/>
</dbReference>
<dbReference type="SUPFAM" id="SSF46785">
    <property type="entry name" value="Winged helix' DNA-binding domain"/>
    <property type="match status" value="1"/>
</dbReference>
<keyword evidence="6" id="KW-1185">Reference proteome</keyword>
<keyword evidence="2" id="KW-0238">DNA-binding</keyword>
<dbReference type="PANTHER" id="PTHR35790:SF4">
    <property type="entry name" value="HTH-TYPE TRANSCRIPTIONAL REGULATOR PCHR"/>
    <property type="match status" value="1"/>
</dbReference>
<protein>
    <recommendedName>
        <fullName evidence="4">HTH marR-type domain-containing protein</fullName>
    </recommendedName>
</protein>
<dbReference type="Proteomes" id="UP000048984">
    <property type="component" value="Unassembled WGS sequence"/>
</dbReference>
<dbReference type="AlphaFoldDB" id="A0A0N8GG30"/>
<organism evidence="5 6">
    <name type="scientific">Prosthecodimorpha hirschii</name>
    <dbReference type="NCBI Taxonomy" id="665126"/>
    <lineage>
        <taxon>Bacteria</taxon>
        <taxon>Pseudomonadati</taxon>
        <taxon>Pseudomonadota</taxon>
        <taxon>Alphaproteobacteria</taxon>
        <taxon>Hyphomicrobiales</taxon>
        <taxon>Ancalomicrobiaceae</taxon>
        <taxon>Prosthecodimorpha</taxon>
    </lineage>
</organism>
<reference evidence="5 6" key="2">
    <citation type="submission" date="2015-10" db="EMBL/GenBank/DDBJ databases">
        <title>Draft Genome Sequence of Prosthecomicrobium hirschii ATCC 27832.</title>
        <authorList>
            <person name="Daniel J."/>
            <person name="Givan S.A."/>
            <person name="Brun Y.V."/>
            <person name="Brown P.J."/>
        </authorList>
    </citation>
    <scope>NUCLEOTIDE SEQUENCE [LARGE SCALE GENOMIC DNA]</scope>
    <source>
        <strain evidence="5 6">16</strain>
    </source>
</reference>
<keyword evidence="3" id="KW-0804">Transcription</keyword>
<dbReference type="InterPro" id="IPR036388">
    <property type="entry name" value="WH-like_DNA-bd_sf"/>
</dbReference>
<evidence type="ECO:0000256" key="1">
    <source>
        <dbReference type="ARBA" id="ARBA00023015"/>
    </source>
</evidence>
<evidence type="ECO:0000313" key="6">
    <source>
        <dbReference type="Proteomes" id="UP000048984"/>
    </source>
</evidence>
<dbReference type="Gene3D" id="1.10.10.10">
    <property type="entry name" value="Winged helix-like DNA-binding domain superfamily/Winged helix DNA-binding domain"/>
    <property type="match status" value="1"/>
</dbReference>
<dbReference type="SMART" id="SM00347">
    <property type="entry name" value="HTH_MARR"/>
    <property type="match status" value="1"/>
</dbReference>
<evidence type="ECO:0000256" key="3">
    <source>
        <dbReference type="ARBA" id="ARBA00023163"/>
    </source>
</evidence>
<gene>
    <name evidence="5" type="ORF">ABB55_17715</name>
</gene>
<sequence length="159" mass="17736">MAARSAGFDLERFLPYRLNVLASRVSRDLARQYEQKFGISIPEWRVLAHLAQNRDVSVREIHERVDMDKSKVSRAAARLESLALIEKREHAGDRRLVDLRLTARGLALFAEIAPLALAFEADLFAALDAEERRVFERVMTKLLGEGPVVPAPGGSDAGD</sequence>
<comment type="caution">
    <text evidence="5">The sequence shown here is derived from an EMBL/GenBank/DDBJ whole genome shotgun (WGS) entry which is preliminary data.</text>
</comment>
<dbReference type="GO" id="GO:0003677">
    <property type="term" value="F:DNA binding"/>
    <property type="evidence" value="ECO:0007669"/>
    <property type="project" value="UniProtKB-KW"/>
</dbReference>
<dbReference type="InterPro" id="IPR036390">
    <property type="entry name" value="WH_DNA-bd_sf"/>
</dbReference>
<name>A0A0N8GG30_9HYPH</name>
<dbReference type="InterPro" id="IPR052067">
    <property type="entry name" value="Metal_resp_HTH_trans_reg"/>
</dbReference>
<dbReference type="Pfam" id="PF12802">
    <property type="entry name" value="MarR_2"/>
    <property type="match status" value="1"/>
</dbReference>
<feature type="domain" description="HTH marR-type" evidence="4">
    <location>
        <begin position="1"/>
        <end position="144"/>
    </location>
</feature>
<dbReference type="EMBL" id="LJYW01000001">
    <property type="protein sequence ID" value="KPL55977.1"/>
    <property type="molecule type" value="Genomic_DNA"/>
</dbReference>
<dbReference type="GO" id="GO:0003700">
    <property type="term" value="F:DNA-binding transcription factor activity"/>
    <property type="evidence" value="ECO:0007669"/>
    <property type="project" value="InterPro"/>
</dbReference>
<evidence type="ECO:0000259" key="4">
    <source>
        <dbReference type="PROSITE" id="PS50995"/>
    </source>
</evidence>
<reference evidence="5 6" key="1">
    <citation type="submission" date="2015-09" db="EMBL/GenBank/DDBJ databases">
        <authorList>
            <consortium name="Swine Surveillance"/>
        </authorList>
    </citation>
    <scope>NUCLEOTIDE SEQUENCE [LARGE SCALE GENOMIC DNA]</scope>
    <source>
        <strain evidence="5 6">16</strain>
    </source>
</reference>
<dbReference type="STRING" id="665126.ABB55_17715"/>
<evidence type="ECO:0000256" key="2">
    <source>
        <dbReference type="ARBA" id="ARBA00023125"/>
    </source>
</evidence>
<evidence type="ECO:0000313" key="5">
    <source>
        <dbReference type="EMBL" id="KPL55977.1"/>
    </source>
</evidence>